<dbReference type="PROSITE" id="PS52039">
    <property type="entry name" value="TOPO_IA_2"/>
    <property type="match status" value="1"/>
</dbReference>
<dbReference type="Proteomes" id="UP000230027">
    <property type="component" value="Unassembled WGS sequence"/>
</dbReference>
<comment type="caution">
    <text evidence="13">The sequence shown here is derived from an EMBL/GenBank/DDBJ whole genome shotgun (WGS) entry which is preliminary data.</text>
</comment>
<dbReference type="Gene3D" id="2.70.20.10">
    <property type="entry name" value="Topoisomerase I, domain 3"/>
    <property type="match status" value="1"/>
</dbReference>
<dbReference type="PROSITE" id="PS00396">
    <property type="entry name" value="TOPO_IA_1"/>
    <property type="match status" value="1"/>
</dbReference>
<dbReference type="Pfam" id="PF01396">
    <property type="entry name" value="Zn_ribbon_Top1"/>
    <property type="match status" value="2"/>
</dbReference>
<dbReference type="SUPFAM" id="SSF57783">
    <property type="entry name" value="Zinc beta-ribbon"/>
    <property type="match status" value="1"/>
</dbReference>
<dbReference type="InterPro" id="IPR028612">
    <property type="entry name" value="Topoisom_1_IA"/>
</dbReference>
<dbReference type="CDD" id="cd00186">
    <property type="entry name" value="TOP1Ac"/>
    <property type="match status" value="1"/>
</dbReference>
<dbReference type="SMART" id="SM00493">
    <property type="entry name" value="TOPRIM"/>
    <property type="match status" value="1"/>
</dbReference>
<feature type="site" description="Interaction with DNA" evidence="10">
    <location>
        <position position="154"/>
    </location>
</feature>
<keyword evidence="8 10" id="KW-0238">DNA-binding</keyword>
<feature type="domain" description="Toprim" evidence="11">
    <location>
        <begin position="1"/>
        <end position="127"/>
    </location>
</feature>
<feature type="region of interest" description="Interaction with DNA" evidence="10">
    <location>
        <begin position="178"/>
        <end position="183"/>
    </location>
</feature>
<dbReference type="EC" id="5.6.2.1" evidence="10"/>
<comment type="subunit">
    <text evidence="10">Monomer.</text>
</comment>
<dbReference type="SMART" id="SM00437">
    <property type="entry name" value="TOP1Ac"/>
    <property type="match status" value="1"/>
</dbReference>
<evidence type="ECO:0000256" key="3">
    <source>
        <dbReference type="ARBA" id="ARBA00022723"/>
    </source>
</evidence>
<dbReference type="AlphaFoldDB" id="A0A2M7U287"/>
<evidence type="ECO:0000313" key="13">
    <source>
        <dbReference type="EMBL" id="PIZ64339.1"/>
    </source>
</evidence>
<dbReference type="InterPro" id="IPR023405">
    <property type="entry name" value="Topo_IA_core_domain"/>
</dbReference>
<evidence type="ECO:0000256" key="4">
    <source>
        <dbReference type="ARBA" id="ARBA00022771"/>
    </source>
</evidence>
<dbReference type="InterPro" id="IPR023406">
    <property type="entry name" value="Topo_IA_AS"/>
</dbReference>
<dbReference type="InterPro" id="IPR013826">
    <property type="entry name" value="Topo_IA_cen_sub3"/>
</dbReference>
<dbReference type="Pfam" id="PF01131">
    <property type="entry name" value="Topoisom_bac"/>
    <property type="match status" value="1"/>
</dbReference>
<dbReference type="Pfam" id="PF01751">
    <property type="entry name" value="Toprim"/>
    <property type="match status" value="1"/>
</dbReference>
<dbReference type="InterPro" id="IPR003602">
    <property type="entry name" value="Topo_IA_DNA-bd_dom"/>
</dbReference>
<comment type="catalytic activity">
    <reaction evidence="1 10">
        <text>ATP-independent breakage of single-stranded DNA, followed by passage and rejoining.</text>
        <dbReference type="EC" id="5.6.2.1"/>
    </reaction>
</comment>
<evidence type="ECO:0000256" key="7">
    <source>
        <dbReference type="ARBA" id="ARBA00023029"/>
    </source>
</evidence>
<dbReference type="InterPro" id="IPR013497">
    <property type="entry name" value="Topo_IA_cen"/>
</dbReference>
<comment type="similarity">
    <text evidence="2 10">Belongs to the type IA topoisomerase family.</text>
</comment>
<dbReference type="InterPro" id="IPR005733">
    <property type="entry name" value="TopoI_bac-type"/>
</dbReference>
<dbReference type="InterPro" id="IPR003601">
    <property type="entry name" value="Topo_IA_2"/>
</dbReference>
<dbReference type="Gene3D" id="1.10.460.10">
    <property type="entry name" value="Topoisomerase I, domain 2"/>
    <property type="match status" value="1"/>
</dbReference>
<feature type="site" description="Interaction with DNA" evidence="10">
    <location>
        <position position="36"/>
    </location>
</feature>
<dbReference type="Gene3D" id="3.30.65.10">
    <property type="entry name" value="Bacterial Topoisomerase I, domain 1"/>
    <property type="match status" value="2"/>
</dbReference>
<feature type="site" description="Interaction with DNA" evidence="10">
    <location>
        <position position="162"/>
    </location>
</feature>
<keyword evidence="6" id="KW-0460">Magnesium</keyword>
<sequence>MALIVVESPTKARTFNRILKSKNWGDKYFVFATVGHFRDLPSKEMAIDFKNNFAPKYEMMERKQKMVNKLLELANEHKDIILATDLDREGESISYHAAYILGHVKEEWPDFELQHKSRISRIVFHEITASALEEALANPNELRVDLVKAQQARRILDRIVGYKLSPLLWKKMGKNWLSAGRVQTVALRMVCEREKEISKFSIEPFVQIFGNFGENDDIKAKLIAKIGNIYETKQKIELFDGDYEFSKTTITSDSSKIIEKELKEDSFKITSVKQDVVNRFPPPPYTTSLLQQDSFRKLRFPSKLTMRIAQSLYEKGLITYHRTDSFNLSSKYVFSAKDYITKTYGKKYALEKPRGFRTKSRNAQEAHEAIRPTMAERKVSTIKKKLSPQEKKLYELIFLRALATQMKEAEVKETTFTIKSDKKYEFETVHKQILFDGFFRVLSPVYAKNNDKEIVLKEGEKISLKTLEIEEKETKPPYRYSEASLIKAMEGKGIGRPSTYSSIISLIIDKHYVEKEFRNLKPTSLGMSISDYLSEAFPKLFDLKFTAEMEDSLDEVANGKMKLVEVLKTFFTPFEKELKLREKDISQIEVEEDKLDEPCPKCGSILIARYGKYGKFYACVGYPKCKYIKPNLRFVKDYFCPLCKGKIVVRYSKTGKRFYGCENYPECKHMQWALNLTKGDEKTKIVSKTKNTSPKAS</sequence>
<keyword evidence="3" id="KW-0479">Metal-binding</keyword>
<dbReference type="PANTHER" id="PTHR42785">
    <property type="entry name" value="DNA TOPOISOMERASE, TYPE IA, CORE"/>
    <property type="match status" value="1"/>
</dbReference>
<dbReference type="GO" id="GO:0003677">
    <property type="term" value="F:DNA binding"/>
    <property type="evidence" value="ECO:0007669"/>
    <property type="project" value="UniProtKB-KW"/>
</dbReference>
<evidence type="ECO:0000256" key="5">
    <source>
        <dbReference type="ARBA" id="ARBA00022833"/>
    </source>
</evidence>
<evidence type="ECO:0000313" key="14">
    <source>
        <dbReference type="Proteomes" id="UP000230027"/>
    </source>
</evidence>
<organism evidence="13 14">
    <name type="scientific">Candidatus Roizmanbacteria bacterium CG_4_10_14_0_2_um_filter_36_9</name>
    <dbReference type="NCBI Taxonomy" id="1974823"/>
    <lineage>
        <taxon>Bacteria</taxon>
        <taxon>Candidatus Roizmaniibacteriota</taxon>
    </lineage>
</organism>
<dbReference type="Gene3D" id="3.40.50.140">
    <property type="match status" value="1"/>
</dbReference>
<proteinExistence type="inferred from homology"/>
<dbReference type="InterPro" id="IPR013498">
    <property type="entry name" value="Topo_IA_Znf"/>
</dbReference>
<feature type="site" description="Interaction with DNA" evidence="10">
    <location>
        <position position="322"/>
    </location>
</feature>
<feature type="domain" description="Topo IA-type catalytic" evidence="12">
    <location>
        <begin position="143"/>
        <end position="578"/>
    </location>
</feature>
<feature type="site" description="Interaction with DNA" evidence="10">
    <location>
        <position position="153"/>
    </location>
</feature>
<dbReference type="SUPFAM" id="SSF56712">
    <property type="entry name" value="Prokaryotic type I DNA topoisomerase"/>
    <property type="match status" value="1"/>
</dbReference>
<dbReference type="GO" id="GO:0005694">
    <property type="term" value="C:chromosome"/>
    <property type="evidence" value="ECO:0007669"/>
    <property type="project" value="InterPro"/>
</dbReference>
<evidence type="ECO:0000256" key="1">
    <source>
        <dbReference type="ARBA" id="ARBA00000213"/>
    </source>
</evidence>
<dbReference type="InterPro" id="IPR000380">
    <property type="entry name" value="Topo_IA"/>
</dbReference>
<evidence type="ECO:0000256" key="6">
    <source>
        <dbReference type="ARBA" id="ARBA00022842"/>
    </source>
</evidence>
<feature type="site" description="Interaction with DNA" evidence="10">
    <location>
        <position position="157"/>
    </location>
</feature>
<dbReference type="PRINTS" id="PR00417">
    <property type="entry name" value="PRTPISMRASEI"/>
</dbReference>
<keyword evidence="9 10" id="KW-0413">Isomerase</keyword>
<evidence type="ECO:0000256" key="10">
    <source>
        <dbReference type="HAMAP-Rule" id="MF_00952"/>
    </source>
</evidence>
<feature type="site" description="Interaction with DNA" evidence="10">
    <location>
        <position position="169"/>
    </location>
</feature>
<accession>A0A2M7U287</accession>
<protein>
    <recommendedName>
        <fullName evidence="10">DNA topoisomerase 1</fullName>
        <ecNumber evidence="10">5.6.2.1</ecNumber>
    </recommendedName>
    <alternativeName>
        <fullName evidence="10">DNA topoisomerase I</fullName>
    </alternativeName>
</protein>
<evidence type="ECO:0000259" key="12">
    <source>
        <dbReference type="PROSITE" id="PS52039"/>
    </source>
</evidence>
<evidence type="ECO:0000256" key="8">
    <source>
        <dbReference type="ARBA" id="ARBA00023125"/>
    </source>
</evidence>
<name>A0A2M7U287_9BACT</name>
<dbReference type="GO" id="GO:0006265">
    <property type="term" value="P:DNA topological change"/>
    <property type="evidence" value="ECO:0007669"/>
    <property type="project" value="UniProtKB-UniRule"/>
</dbReference>
<dbReference type="HAMAP" id="MF_00952">
    <property type="entry name" value="Topoisom_1_prok"/>
    <property type="match status" value="1"/>
</dbReference>
<keyword evidence="7 10" id="KW-0799">Topoisomerase</keyword>
<comment type="function">
    <text evidence="10">Releases the supercoiling and torsional tension of DNA, which is introduced during the DNA replication and transcription, by transiently cleaving and rejoining one strand of the DNA duplex. Introduces a single-strand break via transesterification at a target site in duplex DNA. The scissile phosphodiester is attacked by the catalytic tyrosine of the enzyme, resulting in the formation of a DNA-(5'-phosphotyrosyl)-enzyme intermediate and the expulsion of a 3'-OH DNA strand. The free DNA strand then undergoes passage around the unbroken strand, thus removing DNA supercoils. Finally, in the religation step, the DNA 3'-OH attacks the covalent intermediate to expel the active-site tyrosine and restore the DNA phosphodiester backbone.</text>
</comment>
<dbReference type="InterPro" id="IPR013824">
    <property type="entry name" value="Topo_IA_cen_sub1"/>
</dbReference>
<gene>
    <name evidence="10" type="primary">topA</name>
    <name evidence="13" type="ORF">COY14_04950</name>
</gene>
<dbReference type="GO" id="GO:0003917">
    <property type="term" value="F:DNA topoisomerase type I (single strand cut, ATP-independent) activity"/>
    <property type="evidence" value="ECO:0007669"/>
    <property type="project" value="UniProtKB-UniRule"/>
</dbReference>
<dbReference type="PANTHER" id="PTHR42785:SF1">
    <property type="entry name" value="DNA TOPOISOMERASE"/>
    <property type="match status" value="1"/>
</dbReference>
<evidence type="ECO:0000259" key="11">
    <source>
        <dbReference type="PROSITE" id="PS50880"/>
    </source>
</evidence>
<dbReference type="EMBL" id="PFOD01000084">
    <property type="protein sequence ID" value="PIZ64339.1"/>
    <property type="molecule type" value="Genomic_DNA"/>
</dbReference>
<feature type="active site" description="O-(5'-phospho-DNA)-tyrosine intermediate" evidence="10">
    <location>
        <position position="320"/>
    </location>
</feature>
<dbReference type="InterPro" id="IPR006171">
    <property type="entry name" value="TOPRIM_dom"/>
</dbReference>
<evidence type="ECO:0000256" key="2">
    <source>
        <dbReference type="ARBA" id="ARBA00009446"/>
    </source>
</evidence>
<dbReference type="NCBIfam" id="TIGR01051">
    <property type="entry name" value="topA_bact"/>
    <property type="match status" value="1"/>
</dbReference>
<reference evidence="14" key="1">
    <citation type="submission" date="2017-09" db="EMBL/GenBank/DDBJ databases">
        <title>Depth-based differentiation of microbial function through sediment-hosted aquifers and enrichment of novel symbionts in the deep terrestrial subsurface.</title>
        <authorList>
            <person name="Probst A.J."/>
            <person name="Ladd B."/>
            <person name="Jarett J.K."/>
            <person name="Geller-Mcgrath D.E."/>
            <person name="Sieber C.M.K."/>
            <person name="Emerson J.B."/>
            <person name="Anantharaman K."/>
            <person name="Thomas B.C."/>
            <person name="Malmstrom R."/>
            <person name="Stieglmeier M."/>
            <person name="Klingl A."/>
            <person name="Woyke T."/>
            <person name="Ryan C.M."/>
            <person name="Banfield J.F."/>
        </authorList>
    </citation>
    <scope>NUCLEOTIDE SEQUENCE [LARGE SCALE GENOMIC DNA]</scope>
</reference>
<evidence type="ECO:0000256" key="9">
    <source>
        <dbReference type="ARBA" id="ARBA00023235"/>
    </source>
</evidence>
<dbReference type="InterPro" id="IPR013825">
    <property type="entry name" value="Topo_IA_cen_sub2"/>
</dbReference>
<dbReference type="Gene3D" id="1.10.290.10">
    <property type="entry name" value="Topoisomerase I, domain 4"/>
    <property type="match status" value="1"/>
</dbReference>
<keyword evidence="5" id="KW-0862">Zinc</keyword>
<comment type="caution">
    <text evidence="10">Lacks conserved residue(s) required for the propagation of feature annotation.</text>
</comment>
<dbReference type="PROSITE" id="PS50880">
    <property type="entry name" value="TOPRIM"/>
    <property type="match status" value="1"/>
</dbReference>
<keyword evidence="4" id="KW-0863">Zinc-finger</keyword>
<dbReference type="GO" id="GO:0008270">
    <property type="term" value="F:zinc ion binding"/>
    <property type="evidence" value="ECO:0007669"/>
    <property type="project" value="UniProtKB-KW"/>
</dbReference>
<dbReference type="SMART" id="SM00436">
    <property type="entry name" value="TOP1Bc"/>
    <property type="match status" value="1"/>
</dbReference>